<dbReference type="InterPro" id="IPR055346">
    <property type="entry name" value="Fe-S_cluster_assembly_SufBD"/>
</dbReference>
<feature type="domain" description="SUF system FeS cluster assembly SufBD N-terminal" evidence="3">
    <location>
        <begin position="5"/>
        <end position="168"/>
    </location>
</feature>
<gene>
    <name evidence="4" type="ORF">SAMN04488522_102860</name>
</gene>
<name>A0A1M5AS33_9SPHI</name>
<dbReference type="SUPFAM" id="SSF101960">
    <property type="entry name" value="Stabilizer of iron transporter SufD"/>
    <property type="match status" value="1"/>
</dbReference>
<dbReference type="Pfam" id="PF01458">
    <property type="entry name" value="SUFBD_core"/>
    <property type="match status" value="1"/>
</dbReference>
<dbReference type="STRING" id="288992.SAMN04488522_102860"/>
<dbReference type="InterPro" id="IPR000825">
    <property type="entry name" value="SUF_FeS_clus_asmbl_SufBD_core"/>
</dbReference>
<dbReference type="AlphaFoldDB" id="A0A1M5AS33"/>
<comment type="similarity">
    <text evidence="1">Belongs to the iron-sulfur cluster assembly SufBD family.</text>
</comment>
<protein>
    <submittedName>
        <fullName evidence="4">Iron-regulated ABC transporter permease protein SufD</fullName>
    </submittedName>
</protein>
<organism evidence="4 5">
    <name type="scientific">Pedobacter caeni</name>
    <dbReference type="NCBI Taxonomy" id="288992"/>
    <lineage>
        <taxon>Bacteria</taxon>
        <taxon>Pseudomonadati</taxon>
        <taxon>Bacteroidota</taxon>
        <taxon>Sphingobacteriia</taxon>
        <taxon>Sphingobacteriales</taxon>
        <taxon>Sphingobacteriaceae</taxon>
        <taxon>Pedobacter</taxon>
    </lineage>
</organism>
<keyword evidence="5" id="KW-1185">Reference proteome</keyword>
<dbReference type="InterPro" id="IPR011542">
    <property type="entry name" value="SUF_FeS_clus_asmbl_SufD"/>
</dbReference>
<dbReference type="InterPro" id="IPR045595">
    <property type="entry name" value="SufBD_N"/>
</dbReference>
<dbReference type="NCBIfam" id="TIGR01981">
    <property type="entry name" value="sufD"/>
    <property type="match status" value="1"/>
</dbReference>
<dbReference type="PANTHER" id="PTHR43575:SF1">
    <property type="entry name" value="PROTEIN ABCI7, CHLOROPLASTIC"/>
    <property type="match status" value="1"/>
</dbReference>
<reference evidence="5" key="1">
    <citation type="submission" date="2016-11" db="EMBL/GenBank/DDBJ databases">
        <authorList>
            <person name="Varghese N."/>
            <person name="Submissions S."/>
        </authorList>
    </citation>
    <scope>NUCLEOTIDE SEQUENCE [LARGE SCALE GENOMIC DNA]</scope>
    <source>
        <strain evidence="5">DSM 16990</strain>
    </source>
</reference>
<dbReference type="OrthoDB" id="9768262at2"/>
<evidence type="ECO:0000313" key="4">
    <source>
        <dbReference type="EMBL" id="SHF32907.1"/>
    </source>
</evidence>
<dbReference type="PANTHER" id="PTHR43575">
    <property type="entry name" value="PROTEIN ABCI7, CHLOROPLASTIC"/>
    <property type="match status" value="1"/>
</dbReference>
<proteinExistence type="inferred from homology"/>
<evidence type="ECO:0000256" key="1">
    <source>
        <dbReference type="ARBA" id="ARBA00043967"/>
    </source>
</evidence>
<dbReference type="EMBL" id="FQUQ01000002">
    <property type="protein sequence ID" value="SHF32907.1"/>
    <property type="molecule type" value="Genomic_DNA"/>
</dbReference>
<dbReference type="InterPro" id="IPR037284">
    <property type="entry name" value="SUF_FeS_clus_asmbl_SufBD_sf"/>
</dbReference>
<dbReference type="RefSeq" id="WP_073231006.1">
    <property type="nucleotide sequence ID" value="NZ_FQUQ01000002.1"/>
</dbReference>
<dbReference type="GO" id="GO:0016226">
    <property type="term" value="P:iron-sulfur cluster assembly"/>
    <property type="evidence" value="ECO:0007669"/>
    <property type="project" value="InterPro"/>
</dbReference>
<sequence>MTNVNYFKDQFEQLQDSAPESTITELRTDGFNTFNKSGLPTLKLEEWKYTNISSLFDKDYQFANAPQQLNADDLDEIRLAGHEAANELVFVNGRFIPALSTIRSAASQLVILPLEEAAKGSHQALVKKHLGQSSVYLKDGIHALNTSFIQDGMFILVPKGQQLEQPVYIYHISDARQQNTLSQPRSLIIVEENAKLQLTETYTTLGTAESFTNEVLEMVVKENAFVEYYKIQHDGLNASQVGSTHIHQVGKSYVHTVVVSLNGGVIRNNLNLVLDAEGNETHLYGLYLLKGNSHVDNHTLVDNKRPNCFSNQLYKGIADDSSTGVFSGRIIVQPDAQKTNAYQSNKNIILSDKATINTKPQLEIFADDVKCSHGCTVGQLDEEALFYLRARGIPKAAAEVLLLEAYAADILAQIKPEALRNHVAELIYEHLSIS</sequence>
<dbReference type="Pfam" id="PF19295">
    <property type="entry name" value="SufBD_N"/>
    <property type="match status" value="1"/>
</dbReference>
<evidence type="ECO:0000259" key="2">
    <source>
        <dbReference type="Pfam" id="PF01458"/>
    </source>
</evidence>
<evidence type="ECO:0000259" key="3">
    <source>
        <dbReference type="Pfam" id="PF19295"/>
    </source>
</evidence>
<feature type="domain" description="SUF system FeS cluster assembly SufBD core" evidence="2">
    <location>
        <begin position="177"/>
        <end position="405"/>
    </location>
</feature>
<evidence type="ECO:0000313" key="5">
    <source>
        <dbReference type="Proteomes" id="UP000184287"/>
    </source>
</evidence>
<accession>A0A1M5AS33</accession>
<dbReference type="Proteomes" id="UP000184287">
    <property type="component" value="Unassembled WGS sequence"/>
</dbReference>